<keyword evidence="2" id="KW-1185">Reference proteome</keyword>
<proteinExistence type="predicted"/>
<dbReference type="EMBL" id="CADILH010000002">
    <property type="protein sequence ID" value="CAB3930546.1"/>
    <property type="molecule type" value="Genomic_DNA"/>
</dbReference>
<reference evidence="1 2" key="1">
    <citation type="submission" date="2020-04" db="EMBL/GenBank/DDBJ databases">
        <authorList>
            <person name="De Canck E."/>
        </authorList>
    </citation>
    <scope>NUCLEOTIDE SEQUENCE [LARGE SCALE GENOMIC DNA]</scope>
    <source>
        <strain evidence="1 2">LMG 6000</strain>
    </source>
</reference>
<protein>
    <recommendedName>
        <fullName evidence="3">DUF3829 domain-containing protein</fullName>
    </recommendedName>
</protein>
<accession>A0A6S7F622</accession>
<evidence type="ECO:0008006" key="3">
    <source>
        <dbReference type="Google" id="ProtNLM"/>
    </source>
</evidence>
<sequence>MRPLQSNPQQEIKMFMPRPLRMSAVLAFTLALAACGDDSAKKEAKAPEPTTAQAEIVKYNQYVDTANSISTTFEQALDRYETYAVPALKSDKPLKDFVISNDTAILRTKEKLDRALAMTTPIAEIDAPAKEFSDALGKLAPLSNELQNYSAAKTFLSDNGALAREKSPAYVAALTEVVKAENGFYRGISIKDTANTKEAFEKAKKDTVAYYRAGMVYYGKATMDKASGVFDGKGLGADQEAFKQQLDKMNEMALGFDKKTREADPKGCTGMMMNVNGFLASGRKILEHTDNGRYKEDAARTGAFKMMRPTIEDDANSLRQNFNNLISDLNIGRC</sequence>
<dbReference type="PROSITE" id="PS51257">
    <property type="entry name" value="PROKAR_LIPOPROTEIN"/>
    <property type="match status" value="1"/>
</dbReference>
<dbReference type="InterPro" id="IPR024291">
    <property type="entry name" value="DUF3829"/>
</dbReference>
<dbReference type="AlphaFoldDB" id="A0A6S7F622"/>
<organism evidence="1 2">
    <name type="scientific">Achromobacter insolitus</name>
    <dbReference type="NCBI Taxonomy" id="217204"/>
    <lineage>
        <taxon>Bacteria</taxon>
        <taxon>Pseudomonadati</taxon>
        <taxon>Pseudomonadota</taxon>
        <taxon>Betaproteobacteria</taxon>
        <taxon>Burkholderiales</taxon>
        <taxon>Alcaligenaceae</taxon>
        <taxon>Achromobacter</taxon>
    </lineage>
</organism>
<evidence type="ECO:0000313" key="1">
    <source>
        <dbReference type="EMBL" id="CAB3930546.1"/>
    </source>
</evidence>
<name>A0A6S7F622_9BURK</name>
<evidence type="ECO:0000313" key="2">
    <source>
        <dbReference type="Proteomes" id="UP000494183"/>
    </source>
</evidence>
<gene>
    <name evidence="1" type="ORF">LMG6000_01600</name>
</gene>
<dbReference type="Proteomes" id="UP000494183">
    <property type="component" value="Unassembled WGS sequence"/>
</dbReference>
<dbReference type="Pfam" id="PF12889">
    <property type="entry name" value="DUF3829"/>
    <property type="match status" value="1"/>
</dbReference>